<dbReference type="SMART" id="SM00347">
    <property type="entry name" value="HTH_MARR"/>
    <property type="match status" value="1"/>
</dbReference>
<dbReference type="InterPro" id="IPR036388">
    <property type="entry name" value="WH-like_DNA-bd_sf"/>
</dbReference>
<dbReference type="Gene3D" id="1.10.10.10">
    <property type="entry name" value="Winged helix-like DNA-binding domain superfamily/Winged helix DNA-binding domain"/>
    <property type="match status" value="1"/>
</dbReference>
<dbReference type="Pfam" id="PF12802">
    <property type="entry name" value="MarR_2"/>
    <property type="match status" value="1"/>
</dbReference>
<dbReference type="PANTHER" id="PTHR42756:SF1">
    <property type="entry name" value="TRANSCRIPTIONAL REPRESSOR OF EMRAB OPERON"/>
    <property type="match status" value="1"/>
</dbReference>
<keyword evidence="3" id="KW-0804">Transcription</keyword>
<feature type="domain" description="HTH marR-type" evidence="4">
    <location>
        <begin position="6"/>
        <end position="138"/>
    </location>
</feature>
<gene>
    <name evidence="5" type="ORF">FTUN_5286</name>
</gene>
<dbReference type="GO" id="GO:0003700">
    <property type="term" value="F:DNA-binding transcription factor activity"/>
    <property type="evidence" value="ECO:0007669"/>
    <property type="project" value="InterPro"/>
</dbReference>
<dbReference type="GO" id="GO:0003677">
    <property type="term" value="F:DNA binding"/>
    <property type="evidence" value="ECO:0007669"/>
    <property type="project" value="UniProtKB-KW"/>
</dbReference>
<evidence type="ECO:0000256" key="3">
    <source>
        <dbReference type="ARBA" id="ARBA00023163"/>
    </source>
</evidence>
<evidence type="ECO:0000256" key="2">
    <source>
        <dbReference type="ARBA" id="ARBA00023125"/>
    </source>
</evidence>
<dbReference type="PROSITE" id="PS50995">
    <property type="entry name" value="HTH_MARR_2"/>
    <property type="match status" value="1"/>
</dbReference>
<dbReference type="AlphaFoldDB" id="A0A6M5YUV9"/>
<evidence type="ECO:0000259" key="4">
    <source>
        <dbReference type="PROSITE" id="PS50995"/>
    </source>
</evidence>
<reference evidence="6" key="1">
    <citation type="submission" date="2020-05" db="EMBL/GenBank/DDBJ databases">
        <title>Frigoriglobus tundricola gen. nov., sp. nov., a psychrotolerant cellulolytic planctomycete of the family Gemmataceae with two divergent copies of 16S rRNA gene.</title>
        <authorList>
            <person name="Kulichevskaya I.S."/>
            <person name="Ivanova A.A."/>
            <person name="Naumoff D.G."/>
            <person name="Beletsky A.V."/>
            <person name="Rijpstra W.I.C."/>
            <person name="Sinninghe Damste J.S."/>
            <person name="Mardanov A.V."/>
            <person name="Ravin N.V."/>
            <person name="Dedysh S.N."/>
        </authorList>
    </citation>
    <scope>NUCLEOTIDE SEQUENCE [LARGE SCALE GENOMIC DNA]</scope>
    <source>
        <strain evidence="6">PL17</strain>
    </source>
</reference>
<dbReference type="EMBL" id="CP053452">
    <property type="protein sequence ID" value="QJW97709.1"/>
    <property type="molecule type" value="Genomic_DNA"/>
</dbReference>
<proteinExistence type="predicted"/>
<protein>
    <recommendedName>
        <fullName evidence="4">HTH marR-type domain-containing protein</fullName>
    </recommendedName>
</protein>
<name>A0A6M5YUV9_9BACT</name>
<dbReference type="RefSeq" id="WP_171473029.1">
    <property type="nucleotide sequence ID" value="NZ_CP053452.2"/>
</dbReference>
<dbReference type="PRINTS" id="PR00598">
    <property type="entry name" value="HTHMARR"/>
</dbReference>
<keyword evidence="2" id="KW-0238">DNA-binding</keyword>
<organism evidence="5 6">
    <name type="scientific">Frigoriglobus tundricola</name>
    <dbReference type="NCBI Taxonomy" id="2774151"/>
    <lineage>
        <taxon>Bacteria</taxon>
        <taxon>Pseudomonadati</taxon>
        <taxon>Planctomycetota</taxon>
        <taxon>Planctomycetia</taxon>
        <taxon>Gemmatales</taxon>
        <taxon>Gemmataceae</taxon>
        <taxon>Frigoriglobus</taxon>
    </lineage>
</organism>
<dbReference type="InterPro" id="IPR036390">
    <property type="entry name" value="WH_DNA-bd_sf"/>
</dbReference>
<dbReference type="PANTHER" id="PTHR42756">
    <property type="entry name" value="TRANSCRIPTIONAL REGULATOR, MARR"/>
    <property type="match status" value="1"/>
</dbReference>
<dbReference type="KEGG" id="ftj:FTUN_5286"/>
<keyword evidence="6" id="KW-1185">Reference proteome</keyword>
<dbReference type="SUPFAM" id="SSF46785">
    <property type="entry name" value="Winged helix' DNA-binding domain"/>
    <property type="match status" value="1"/>
</dbReference>
<dbReference type="InterPro" id="IPR000835">
    <property type="entry name" value="HTH_MarR-typ"/>
</dbReference>
<evidence type="ECO:0000313" key="5">
    <source>
        <dbReference type="EMBL" id="QJW97709.1"/>
    </source>
</evidence>
<sequence>MTWIPQNSAGHLINRAARLLTRLADARLKSLGVAGGYIPVLAALQDGSELSQTALAHVARVEQPTMAATLTRMERDGLIRRAPDPADGRGSLIRLTPVAMAKLPGAKKALSSLAKEVLEGFDDAEQERLVGLVQKMLVNLEKIATRDED</sequence>
<dbReference type="Proteomes" id="UP000503447">
    <property type="component" value="Chromosome"/>
</dbReference>
<keyword evidence="1" id="KW-0805">Transcription regulation</keyword>
<accession>A0A6M5YUV9</accession>
<evidence type="ECO:0000256" key="1">
    <source>
        <dbReference type="ARBA" id="ARBA00023015"/>
    </source>
</evidence>
<evidence type="ECO:0000313" key="6">
    <source>
        <dbReference type="Proteomes" id="UP000503447"/>
    </source>
</evidence>